<organism evidence="2 3">
    <name type="scientific">Polarella glacialis</name>
    <name type="common">Dinoflagellate</name>
    <dbReference type="NCBI Taxonomy" id="89957"/>
    <lineage>
        <taxon>Eukaryota</taxon>
        <taxon>Sar</taxon>
        <taxon>Alveolata</taxon>
        <taxon>Dinophyceae</taxon>
        <taxon>Suessiales</taxon>
        <taxon>Suessiaceae</taxon>
        <taxon>Polarella</taxon>
    </lineage>
</organism>
<dbReference type="EMBL" id="CAJNNV010004088">
    <property type="protein sequence ID" value="CAE8590147.1"/>
    <property type="molecule type" value="Genomic_DNA"/>
</dbReference>
<dbReference type="AlphaFoldDB" id="A0A813DXG0"/>
<dbReference type="InterPro" id="IPR011990">
    <property type="entry name" value="TPR-like_helical_dom_sf"/>
</dbReference>
<dbReference type="OrthoDB" id="185373at2759"/>
<protein>
    <submittedName>
        <fullName evidence="2">Uncharacterized protein</fullName>
    </submittedName>
</protein>
<dbReference type="Gene3D" id="1.25.40.10">
    <property type="entry name" value="Tetratricopeptide repeat domain"/>
    <property type="match status" value="1"/>
</dbReference>
<evidence type="ECO:0000256" key="1">
    <source>
        <dbReference type="SAM" id="Phobius"/>
    </source>
</evidence>
<keyword evidence="1" id="KW-1133">Transmembrane helix</keyword>
<proteinExistence type="predicted"/>
<comment type="caution">
    <text evidence="2">The sequence shown here is derived from an EMBL/GenBank/DDBJ whole genome shotgun (WGS) entry which is preliminary data.</text>
</comment>
<evidence type="ECO:0000313" key="3">
    <source>
        <dbReference type="Proteomes" id="UP000654075"/>
    </source>
</evidence>
<sequence length="177" mass="18534">MVGLTPDAMSCVAAISACEKGSRWQPALELLREARQTTMRPCVIAHNAAIAACATPSAEHIPGHRGQGSLPLWKLAVATLAEMVFQLVQPDAISFGMAAAACVAGAWAMTSALLAAMPLRNIAPDHLGRKCGARAAGFGRTWEVVSGLLDKSRCAANQTPHSGDSQEVWTAAVWACE</sequence>
<accession>A0A813DXG0</accession>
<gene>
    <name evidence="2" type="ORF">PGLA1383_LOCUS8872</name>
</gene>
<keyword evidence="1" id="KW-0472">Membrane</keyword>
<feature type="non-terminal residue" evidence="2">
    <location>
        <position position="1"/>
    </location>
</feature>
<keyword evidence="3" id="KW-1185">Reference proteome</keyword>
<feature type="transmembrane region" description="Helical" evidence="1">
    <location>
        <begin position="92"/>
        <end position="116"/>
    </location>
</feature>
<name>A0A813DXG0_POLGL</name>
<evidence type="ECO:0000313" key="2">
    <source>
        <dbReference type="EMBL" id="CAE8590147.1"/>
    </source>
</evidence>
<reference evidence="2" key="1">
    <citation type="submission" date="2021-02" db="EMBL/GenBank/DDBJ databases">
        <authorList>
            <person name="Dougan E. K."/>
            <person name="Rhodes N."/>
            <person name="Thang M."/>
            <person name="Chan C."/>
        </authorList>
    </citation>
    <scope>NUCLEOTIDE SEQUENCE</scope>
</reference>
<keyword evidence="1" id="KW-0812">Transmembrane</keyword>
<dbReference type="Proteomes" id="UP000654075">
    <property type="component" value="Unassembled WGS sequence"/>
</dbReference>